<accession>A0A2Z5WP53</accession>
<evidence type="ECO:0000259" key="2">
    <source>
        <dbReference type="PROSITE" id="PS50157"/>
    </source>
</evidence>
<dbReference type="PANTHER" id="PTHR19446">
    <property type="entry name" value="REVERSE TRANSCRIPTASES"/>
    <property type="match status" value="1"/>
</dbReference>
<protein>
    <recommendedName>
        <fullName evidence="5">Reverse transcriptase domain-containing protein</fullName>
    </recommendedName>
</protein>
<dbReference type="SMR" id="A0A2Z5WP53"/>
<dbReference type="InterPro" id="IPR000477">
    <property type="entry name" value="RT_dom"/>
</dbReference>
<keyword evidence="1" id="KW-0863">Zinc-finger</keyword>
<evidence type="ECO:0000256" key="1">
    <source>
        <dbReference type="PROSITE-ProRule" id="PRU00042"/>
    </source>
</evidence>
<feature type="domain" description="Reverse transcriptase" evidence="3">
    <location>
        <begin position="568"/>
        <end position="844"/>
    </location>
</feature>
<dbReference type="CDD" id="cd00603">
    <property type="entry name" value="IPT_PCSR"/>
    <property type="match status" value="1"/>
</dbReference>
<dbReference type="SMART" id="SM00717">
    <property type="entry name" value="SANT"/>
    <property type="match status" value="1"/>
</dbReference>
<organism evidence="4">
    <name type="scientific">Oryzias latipes</name>
    <name type="common">Japanese rice fish</name>
    <name type="synonym">Japanese killifish</name>
    <dbReference type="NCBI Taxonomy" id="8090"/>
    <lineage>
        <taxon>Eukaryota</taxon>
        <taxon>Metazoa</taxon>
        <taxon>Chordata</taxon>
        <taxon>Craniata</taxon>
        <taxon>Vertebrata</taxon>
        <taxon>Euteleostomi</taxon>
        <taxon>Actinopterygii</taxon>
        <taxon>Neopterygii</taxon>
        <taxon>Teleostei</taxon>
        <taxon>Neoteleostei</taxon>
        <taxon>Acanthomorphata</taxon>
        <taxon>Ovalentaria</taxon>
        <taxon>Atherinomorphae</taxon>
        <taxon>Beloniformes</taxon>
        <taxon>Adrianichthyidae</taxon>
        <taxon>Oryziinae</taxon>
        <taxon>Oryzias</taxon>
    </lineage>
</organism>
<evidence type="ECO:0000313" key="4">
    <source>
        <dbReference type="EMBL" id="BBC20536.1"/>
    </source>
</evidence>
<dbReference type="InterPro" id="IPR043502">
    <property type="entry name" value="DNA/RNA_pol_sf"/>
</dbReference>
<dbReference type="AlphaFoldDB" id="A0A2Z5WP53"/>
<dbReference type="PROSITE" id="PS50878">
    <property type="entry name" value="RT_POL"/>
    <property type="match status" value="1"/>
</dbReference>
<dbReference type="PROSITE" id="PS50157">
    <property type="entry name" value="ZINC_FINGER_C2H2_2"/>
    <property type="match status" value="1"/>
</dbReference>
<keyword evidence="1" id="KW-0862">Zinc</keyword>
<dbReference type="InterPro" id="IPR013087">
    <property type="entry name" value="Znf_C2H2_type"/>
</dbReference>
<feature type="domain" description="C2H2-type" evidence="2">
    <location>
        <begin position="246"/>
        <end position="274"/>
    </location>
</feature>
<dbReference type="CDD" id="cd00167">
    <property type="entry name" value="SANT"/>
    <property type="match status" value="1"/>
</dbReference>
<evidence type="ECO:0000259" key="3">
    <source>
        <dbReference type="PROSITE" id="PS50878"/>
    </source>
</evidence>
<reference evidence="4" key="1">
    <citation type="submission" date="2017-12" db="EMBL/GenBank/DDBJ databases">
        <title>Direct submission.</title>
        <authorList>
            <person name="Nichuguti N."/>
            <person name="Kuroki A."/>
            <person name="Fujiwara H."/>
        </authorList>
    </citation>
    <scope>NUCLEOTIDE SEQUENCE</scope>
</reference>
<proteinExistence type="predicted"/>
<dbReference type="CDD" id="cd01650">
    <property type="entry name" value="RT_nLTR_like"/>
    <property type="match status" value="1"/>
</dbReference>
<dbReference type="Pfam" id="PF00078">
    <property type="entry name" value="RVT_1"/>
    <property type="match status" value="1"/>
</dbReference>
<dbReference type="GO" id="GO:0008270">
    <property type="term" value="F:zinc ion binding"/>
    <property type="evidence" value="ECO:0007669"/>
    <property type="project" value="UniProtKB-KW"/>
</dbReference>
<name>A0A2Z5WP53_ORYLA</name>
<dbReference type="SUPFAM" id="SSF56672">
    <property type="entry name" value="DNA/RNA polymerases"/>
    <property type="match status" value="1"/>
</dbReference>
<keyword evidence="1" id="KW-0479">Metal-binding</keyword>
<dbReference type="Pfam" id="PF00249">
    <property type="entry name" value="Myb_DNA-binding"/>
    <property type="match status" value="1"/>
</dbReference>
<dbReference type="EMBL" id="LC349444">
    <property type="protein sequence ID" value="BBC20536.1"/>
    <property type="molecule type" value="Genomic_DNA"/>
</dbReference>
<sequence>MGTDTVYVGQDYPSGLSKRVPARLVAGPMLRERSCHAHVFRAGHMWNWRTSLPSGRWDQPALEKSRVLTRSVATATDPEITSYPGKSVSTSTQVQEEDWCSRESGWISPGLAPEEPSVVSEITASMVATMRVATEEVVLEPQPEQVVTILPEHGRNVPPGLAEQDTASPIEVSVLLPDLAENCPLCGVPSGGLRLLGKHFAVRHAGVPVTYECRKCAWRSPNSHSISCHVPKCRGRARMPSGDPGIACDLCEARFATEVGVAQHKRHVHPVEWNKVRLERRGARGGGIKATKLWSVAEVETLIRLIREHGDSGATYQLIADELGRGKTAEQVRSKKRLLRIDTASNSPDDAEVEEERLESLAVRSSSRSPPSLVATRVREAVARGESEGGEEIRAIAALIRDVDQNPCLIETSASDIISKLGRRVDGPKRPRPVVREQTQEKGWVRRLARRKREYREAQYLYSRDQARLAAQILDGAASQECALPVDQVYGAFREKWETVGQFHGLGEFRTGARADNWEFYSPILAAEVKENLMRMANGTAPGPDRISKKALLDWDPRGEQLARLYTTWLIGGVIPRVFKECRTKLLPKSSDPVELQDIGGWRPVTIGSMVTRLFSRILTMRLTRACPINPRQRGFLASSSGCAENLLIFDEIVRRSRRDGGPLAVVFVDFARAFDSISHEHILCVLEEGGLDRHVIGLIRNSYVDCVTRVGCVEGMTPPIQMKVGVKQGDPMSPLLFNLAMDPLIHKLETAGTGLKWGDLSIATLAFADDLVLVSDSEEGMGRSLGILEKFCQLTGLRVQPRKCHGFFMDKGVVNGCGTWEICGSPIHMIPPGESVRYLGVQVGPGRGVMEPDLIPTVHTWIERISEAPLKPSQRMRVLNSFALPRIIYQADLGKVTVTKLAQIDGIVRKAVKKWLHLSPSTCNGLLYSRNRDGGLGLLKLERLIPSVRTKRIYRMSRSPDIWTRRMTSHSVSKSDWEMLWVQAGGERGSAPVMGAVEAAPTDVERSPDYPDWRREENLAWSALRVQGVGADQFRGDRTSSSWIAEPASVGFAQRHWLAALALRAGVYPTREFLARGKEKSGAACRRCPARLESCSHILGQCPFVQANRIARHNKVCVLLATEAERFGWTVIREFRLEDAAGGLKIPDLVCKKADTVLIVDVTVRYEMDGETLKRAASEKVKHYLPVGQQITDKVGGRCFKVMGFPVGARGKWPASNNTVLAELGVPAGRMRTFARLVSRRTLLYSLDILRDFMREPAGRGTRVALIPAATGAAN</sequence>
<dbReference type="PROSITE" id="PS00028">
    <property type="entry name" value="ZINC_FINGER_C2H2_1"/>
    <property type="match status" value="1"/>
</dbReference>
<dbReference type="InterPro" id="IPR001005">
    <property type="entry name" value="SANT/Myb"/>
</dbReference>
<evidence type="ECO:0008006" key="5">
    <source>
        <dbReference type="Google" id="ProtNLM"/>
    </source>
</evidence>